<gene>
    <name evidence="3" type="ORF">J2Y00_002071</name>
</gene>
<evidence type="ECO:0000313" key="3">
    <source>
        <dbReference type="EMBL" id="MDR6218508.1"/>
    </source>
</evidence>
<dbReference type="AlphaFoldDB" id="A0AAE4BL40"/>
<proteinExistence type="predicted"/>
<dbReference type="RefSeq" id="WP_309855059.1">
    <property type="nucleotide sequence ID" value="NZ_JAVDQJ010000005.1"/>
</dbReference>
<accession>A0AAE4BL40</accession>
<evidence type="ECO:0000313" key="4">
    <source>
        <dbReference type="Proteomes" id="UP001185331"/>
    </source>
</evidence>
<sequence length="340" mass="35915">MNRILKGIMLTAALVAADAATTASAQSTYVTRTYNIQTLKAQPAVLTLTGNFLTTIEFDDQIEEISSGNKGLFDFEVADGGNVIKLRATAKAGMTDLYVTTASGYTAVFILKMTSDANAGPRRYMITMPAPTDGSRVGATLGVTTDNANVQPTVASPLQKAPNVTATPSTVLQNRGVTNPTRPIPAVPVPQQVTPAQQAPAQQAPVSQNVSLPSPITVGSTTPAQADAPSWLDFATQTYVAPNGDVTVYYGFTNNGSAPVTINATDFSVRSDNVAVPYKLMREKGLTANVVAPGSSEYGVLLIEKGTAYKGLDVQWNVKDDARAYSYSRNINASTLLQNR</sequence>
<keyword evidence="2" id="KW-0732">Signal</keyword>
<feature type="chain" id="PRO_5041996042" evidence="2">
    <location>
        <begin position="26"/>
        <end position="340"/>
    </location>
</feature>
<dbReference type="EMBL" id="JAVDQK010000004">
    <property type="protein sequence ID" value="MDR6218508.1"/>
    <property type="molecule type" value="Genomic_DNA"/>
</dbReference>
<name>A0AAE4BL40_9DEIO</name>
<protein>
    <submittedName>
        <fullName evidence="3">Uncharacterized protein</fullName>
    </submittedName>
</protein>
<feature type="signal peptide" evidence="2">
    <location>
        <begin position="1"/>
        <end position="25"/>
    </location>
</feature>
<comment type="caution">
    <text evidence="3">The sequence shown here is derived from an EMBL/GenBank/DDBJ whole genome shotgun (WGS) entry which is preliminary data.</text>
</comment>
<evidence type="ECO:0000256" key="1">
    <source>
        <dbReference type="SAM" id="MobiDB-lite"/>
    </source>
</evidence>
<organism evidence="3 4">
    <name type="scientific">Deinococcus soli</name>
    <name type="common">ex Cha et al. 2016</name>
    <dbReference type="NCBI Taxonomy" id="1309411"/>
    <lineage>
        <taxon>Bacteria</taxon>
        <taxon>Thermotogati</taxon>
        <taxon>Deinococcota</taxon>
        <taxon>Deinococci</taxon>
        <taxon>Deinococcales</taxon>
        <taxon>Deinococcaceae</taxon>
        <taxon>Deinococcus</taxon>
    </lineage>
</organism>
<dbReference type="Proteomes" id="UP001185331">
    <property type="component" value="Unassembled WGS sequence"/>
</dbReference>
<feature type="region of interest" description="Disordered" evidence="1">
    <location>
        <begin position="173"/>
        <end position="196"/>
    </location>
</feature>
<evidence type="ECO:0000256" key="2">
    <source>
        <dbReference type="SAM" id="SignalP"/>
    </source>
</evidence>
<reference evidence="3" key="1">
    <citation type="submission" date="2023-07" db="EMBL/GenBank/DDBJ databases">
        <title>Sorghum-associated microbial communities from plants grown in Nebraska, USA.</title>
        <authorList>
            <person name="Schachtman D."/>
        </authorList>
    </citation>
    <scope>NUCLEOTIDE SEQUENCE</scope>
    <source>
        <strain evidence="3">BE330</strain>
    </source>
</reference>